<reference evidence="12" key="1">
    <citation type="journal article" date="2019" name="Int. J. Syst. Evol. Microbiol.">
        <title>The Global Catalogue of Microorganisms (GCM) 10K type strain sequencing project: providing services to taxonomists for standard genome sequencing and annotation.</title>
        <authorList>
            <consortium name="The Broad Institute Genomics Platform"/>
            <consortium name="The Broad Institute Genome Sequencing Center for Infectious Disease"/>
            <person name="Wu L."/>
            <person name="Ma J."/>
        </authorList>
    </citation>
    <scope>NUCLEOTIDE SEQUENCE [LARGE SCALE GENOMIC DNA]</scope>
    <source>
        <strain evidence="12">CGMCC 1.7003</strain>
    </source>
</reference>
<dbReference type="PROSITE" id="PS00137">
    <property type="entry name" value="SUBTILASE_HIS"/>
    <property type="match status" value="1"/>
</dbReference>
<dbReference type="PROSITE" id="PS00138">
    <property type="entry name" value="SUBTILASE_SER"/>
    <property type="match status" value="1"/>
</dbReference>
<evidence type="ECO:0000256" key="1">
    <source>
        <dbReference type="ARBA" id="ARBA00011073"/>
    </source>
</evidence>
<evidence type="ECO:0000256" key="6">
    <source>
        <dbReference type="ARBA" id="ARBA00022825"/>
    </source>
</evidence>
<feature type="active site" description="Charge relay system" evidence="7">
    <location>
        <position position="135"/>
    </location>
</feature>
<keyword evidence="8" id="KW-0732">Signal</keyword>
<evidence type="ECO:0008006" key="13">
    <source>
        <dbReference type="Google" id="ProtNLM"/>
    </source>
</evidence>
<evidence type="ECO:0000256" key="7">
    <source>
        <dbReference type="PROSITE-ProRule" id="PRU01240"/>
    </source>
</evidence>
<feature type="signal peptide" evidence="8">
    <location>
        <begin position="1"/>
        <end position="25"/>
    </location>
</feature>
<dbReference type="PANTHER" id="PTHR43806:SF11">
    <property type="entry name" value="CEREVISIN-RELATED"/>
    <property type="match status" value="1"/>
</dbReference>
<gene>
    <name evidence="11" type="ORF">GCM10010919_26120</name>
</gene>
<dbReference type="Pfam" id="PF02225">
    <property type="entry name" value="PA"/>
    <property type="match status" value="1"/>
</dbReference>
<organism evidence="11 12">
    <name type="scientific">Alishewanella longhuensis</name>
    <dbReference type="NCBI Taxonomy" id="1091037"/>
    <lineage>
        <taxon>Bacteria</taxon>
        <taxon>Pseudomonadati</taxon>
        <taxon>Pseudomonadota</taxon>
        <taxon>Gammaproteobacteria</taxon>
        <taxon>Alteromonadales</taxon>
        <taxon>Alteromonadaceae</taxon>
        <taxon>Alishewanella</taxon>
    </lineage>
</organism>
<dbReference type="InterPro" id="IPR036852">
    <property type="entry name" value="Peptidase_S8/S53_dom_sf"/>
</dbReference>
<dbReference type="InterPro" id="IPR000209">
    <property type="entry name" value="Peptidase_S8/S53_dom"/>
</dbReference>
<dbReference type="InterPro" id="IPR023828">
    <property type="entry name" value="Peptidase_S8_Ser-AS"/>
</dbReference>
<keyword evidence="2" id="KW-0134">Cell wall</keyword>
<keyword evidence="5 7" id="KW-0378">Hydrolase</keyword>
<dbReference type="Gene3D" id="3.40.50.200">
    <property type="entry name" value="Peptidase S8/S53 domain"/>
    <property type="match status" value="1"/>
</dbReference>
<dbReference type="InterPro" id="IPR034202">
    <property type="entry name" value="Subtilisin_Carlsberg-like"/>
</dbReference>
<evidence type="ECO:0000313" key="11">
    <source>
        <dbReference type="EMBL" id="GHG73381.1"/>
    </source>
</evidence>
<evidence type="ECO:0000256" key="8">
    <source>
        <dbReference type="SAM" id="SignalP"/>
    </source>
</evidence>
<keyword evidence="2" id="KW-0964">Secreted</keyword>
<evidence type="ECO:0000256" key="2">
    <source>
        <dbReference type="ARBA" id="ARBA00022512"/>
    </source>
</evidence>
<dbReference type="Gene3D" id="3.50.30.30">
    <property type="match status" value="1"/>
</dbReference>
<feature type="active site" description="Charge relay system" evidence="7">
    <location>
        <position position="175"/>
    </location>
</feature>
<accession>A0ABQ3L067</accession>
<feature type="active site" description="Charge relay system" evidence="7">
    <location>
        <position position="462"/>
    </location>
</feature>
<dbReference type="EMBL" id="BNAO01000007">
    <property type="protein sequence ID" value="GHG73381.1"/>
    <property type="molecule type" value="Genomic_DNA"/>
</dbReference>
<keyword evidence="12" id="KW-1185">Reference proteome</keyword>
<feature type="domain" description="PA" evidence="10">
    <location>
        <begin position="362"/>
        <end position="438"/>
    </location>
</feature>
<evidence type="ECO:0000259" key="9">
    <source>
        <dbReference type="Pfam" id="PF00082"/>
    </source>
</evidence>
<dbReference type="InterPro" id="IPR015500">
    <property type="entry name" value="Peptidase_S8_subtilisin-rel"/>
</dbReference>
<evidence type="ECO:0000256" key="5">
    <source>
        <dbReference type="ARBA" id="ARBA00022801"/>
    </source>
</evidence>
<evidence type="ECO:0000256" key="4">
    <source>
        <dbReference type="ARBA" id="ARBA00022723"/>
    </source>
</evidence>
<keyword evidence="6 7" id="KW-0720">Serine protease</keyword>
<evidence type="ECO:0000256" key="3">
    <source>
        <dbReference type="ARBA" id="ARBA00022670"/>
    </source>
</evidence>
<name>A0ABQ3L067_9ALTE</name>
<dbReference type="SUPFAM" id="SSF52743">
    <property type="entry name" value="Subtilisin-like"/>
    <property type="match status" value="1"/>
</dbReference>
<dbReference type="InterPro" id="IPR050131">
    <property type="entry name" value="Peptidase_S8_subtilisin-like"/>
</dbReference>
<protein>
    <recommendedName>
        <fullName evidence="13">Peptidase S8</fullName>
    </recommendedName>
</protein>
<dbReference type="CDD" id="cd07477">
    <property type="entry name" value="Peptidases_S8_Subtilisin_subset"/>
    <property type="match status" value="1"/>
</dbReference>
<dbReference type="RefSeq" id="WP_189433469.1">
    <property type="nucleotide sequence ID" value="NZ_BNAO01000007.1"/>
</dbReference>
<feature type="chain" id="PRO_5045709098" description="Peptidase S8" evidence="8">
    <location>
        <begin position="26"/>
        <end position="550"/>
    </location>
</feature>
<evidence type="ECO:0000259" key="10">
    <source>
        <dbReference type="Pfam" id="PF02225"/>
    </source>
</evidence>
<dbReference type="InterPro" id="IPR003137">
    <property type="entry name" value="PA_domain"/>
</dbReference>
<comment type="similarity">
    <text evidence="1 7">Belongs to the peptidase S8 family.</text>
</comment>
<evidence type="ECO:0000313" key="12">
    <source>
        <dbReference type="Proteomes" id="UP000659697"/>
    </source>
</evidence>
<keyword evidence="3 7" id="KW-0645">Protease</keyword>
<dbReference type="InterPro" id="IPR022398">
    <property type="entry name" value="Peptidase_S8_His-AS"/>
</dbReference>
<keyword evidence="4" id="KW-0479">Metal-binding</keyword>
<dbReference type="PRINTS" id="PR00723">
    <property type="entry name" value="SUBTILISIN"/>
</dbReference>
<sequence>MQHNYLKPLALAMMVAFSVTGQASASDRVVIQVDNDKKGLVKALAVQLGAKINVDSDGFIAATFDGKDLSQIKGLLKNPHIKLIEEDVKRYPMALFNDTAGDPTSQQLTPYAFFQSQAHQTPFNIGTSPKVCVIDSGIARDVGETGGGNNDFDWGSISGSNNSGTGDWFRDGGPHGTHVAGTIGAADNGIGVIGMAPGTPMHIIKVFNDSGWGYSSDLAHAANLCAQNGAKVINMSLGGGRANSTEENAFINFTNNGGLVLAAAGNSGTATRSFPAGYTSVMMVGANDANDQIASFSQFPSCTTGSRRTQVTDEGLCVEVTAGGVDTLSTYPAGGTSFAALTANNNGYSASAMENSGNSSGNTYFMGLATSTNTAAAGKICVIDRGTISFHDKVRNCQLSGGIGAILINNEPGILYGTLGTSNQTSIPAVGAAFEDRSALLAASYASINIGPSDYGYMSGTSMATPAVAGLAARVWSSFPQCTGTDIRNALKATAVRPANGDVVKFGKGIVKAKAAHDYLATHGCAGGSSGGDTGGGDTGGGTCKGKKCS</sequence>
<comment type="caution">
    <text evidence="11">The sequence shown here is derived from an EMBL/GenBank/DDBJ whole genome shotgun (WGS) entry which is preliminary data.</text>
</comment>
<feature type="domain" description="Peptidase S8/S53" evidence="9">
    <location>
        <begin position="127"/>
        <end position="340"/>
    </location>
</feature>
<proteinExistence type="inferred from homology"/>
<dbReference type="PANTHER" id="PTHR43806">
    <property type="entry name" value="PEPTIDASE S8"/>
    <property type="match status" value="1"/>
</dbReference>
<dbReference type="Proteomes" id="UP000659697">
    <property type="component" value="Unassembled WGS sequence"/>
</dbReference>
<dbReference type="PROSITE" id="PS51892">
    <property type="entry name" value="SUBTILASE"/>
    <property type="match status" value="1"/>
</dbReference>
<dbReference type="Pfam" id="PF00082">
    <property type="entry name" value="Peptidase_S8"/>
    <property type="match status" value="1"/>
</dbReference>